<evidence type="ECO:0000313" key="4">
    <source>
        <dbReference type="Proteomes" id="UP000321523"/>
    </source>
</evidence>
<comment type="caution">
    <text evidence="3">The sequence shown here is derived from an EMBL/GenBank/DDBJ whole genome shotgun (WGS) entry which is preliminary data.</text>
</comment>
<dbReference type="EMBL" id="BJYZ01000006">
    <property type="protein sequence ID" value="GEO37276.1"/>
    <property type="molecule type" value="Genomic_DNA"/>
</dbReference>
<comment type="subcellular location">
    <subcellularLocation>
        <location evidence="2">Cytoplasm</location>
    </subcellularLocation>
</comment>
<dbReference type="PANTHER" id="PTHR21043">
    <property type="entry name" value="IOJAP SUPERFAMILY ORTHOLOG"/>
    <property type="match status" value="1"/>
</dbReference>
<organism evidence="3 4">
    <name type="scientific">Skermanella aerolata</name>
    <dbReference type="NCBI Taxonomy" id="393310"/>
    <lineage>
        <taxon>Bacteria</taxon>
        <taxon>Pseudomonadati</taxon>
        <taxon>Pseudomonadota</taxon>
        <taxon>Alphaproteobacteria</taxon>
        <taxon>Rhodospirillales</taxon>
        <taxon>Azospirillaceae</taxon>
        <taxon>Skermanella</taxon>
    </lineage>
</organism>
<comment type="subunit">
    <text evidence="2">Interacts with ribosomal protein uL14 (rplN).</text>
</comment>
<protein>
    <recommendedName>
        <fullName evidence="2">Ribosomal silencing factor RsfS</fullName>
    </recommendedName>
</protein>
<dbReference type="SUPFAM" id="SSF81301">
    <property type="entry name" value="Nucleotidyltransferase"/>
    <property type="match status" value="1"/>
</dbReference>
<dbReference type="Proteomes" id="UP000321523">
    <property type="component" value="Unassembled WGS sequence"/>
</dbReference>
<evidence type="ECO:0000256" key="2">
    <source>
        <dbReference type="HAMAP-Rule" id="MF_01477"/>
    </source>
</evidence>
<reference evidence="3 4" key="1">
    <citation type="submission" date="2019-07" db="EMBL/GenBank/DDBJ databases">
        <title>Whole genome shotgun sequence of Skermanella aerolata NBRC 106429.</title>
        <authorList>
            <person name="Hosoyama A."/>
            <person name="Uohara A."/>
            <person name="Ohji S."/>
            <person name="Ichikawa N."/>
        </authorList>
    </citation>
    <scope>NUCLEOTIDE SEQUENCE [LARGE SCALE GENOMIC DNA]</scope>
    <source>
        <strain evidence="3 4">NBRC 106429</strain>
    </source>
</reference>
<dbReference type="GO" id="GO:0043023">
    <property type="term" value="F:ribosomal large subunit binding"/>
    <property type="evidence" value="ECO:0007669"/>
    <property type="project" value="TreeGrafter"/>
</dbReference>
<keyword evidence="2" id="KW-0810">Translation regulation</keyword>
<dbReference type="AlphaFoldDB" id="A0A512DLB9"/>
<sequence>MRAITTQTQHAPEATAIAGKLSKQFSEELPKQLSELAVKSLDDDKAEDIVVIDLAGKTSIADYMVVASGRSSRQVGAMAEHLREKLKVAGAPAVEVEGMAQADWVLIDAGDVIIHLFRPEVRTFYNLEKMWGVEPPAASQQAALYA</sequence>
<dbReference type="OrthoDB" id="9793681at2"/>
<dbReference type="InterPro" id="IPR004394">
    <property type="entry name" value="Iojap/RsfS/C7orf30"/>
</dbReference>
<dbReference type="HAMAP" id="MF_01477">
    <property type="entry name" value="Iojap_RsfS"/>
    <property type="match status" value="1"/>
</dbReference>
<proteinExistence type="inferred from homology"/>
<evidence type="ECO:0000313" key="3">
    <source>
        <dbReference type="EMBL" id="GEO37276.1"/>
    </source>
</evidence>
<dbReference type="InterPro" id="IPR043519">
    <property type="entry name" value="NT_sf"/>
</dbReference>
<keyword evidence="2" id="KW-0963">Cytoplasm</keyword>
<keyword evidence="4" id="KW-1185">Reference proteome</keyword>
<gene>
    <name evidence="2" type="primary">rsfS</name>
    <name evidence="3" type="ORF">SAE02_14240</name>
</gene>
<dbReference type="GO" id="GO:0017148">
    <property type="term" value="P:negative regulation of translation"/>
    <property type="evidence" value="ECO:0007669"/>
    <property type="project" value="UniProtKB-UniRule"/>
</dbReference>
<keyword evidence="2" id="KW-0678">Repressor</keyword>
<name>A0A512DLB9_9PROT</name>
<dbReference type="NCBIfam" id="TIGR00090">
    <property type="entry name" value="rsfS_iojap_ybeB"/>
    <property type="match status" value="1"/>
</dbReference>
<accession>A0A512DLB9</accession>
<dbReference type="GO" id="GO:0090071">
    <property type="term" value="P:negative regulation of ribosome biogenesis"/>
    <property type="evidence" value="ECO:0007669"/>
    <property type="project" value="UniProtKB-UniRule"/>
</dbReference>
<dbReference type="Gene3D" id="3.30.460.10">
    <property type="entry name" value="Beta Polymerase, domain 2"/>
    <property type="match status" value="1"/>
</dbReference>
<comment type="function">
    <text evidence="2">Functions as a ribosomal silencing factor. Interacts with ribosomal protein uL14 (rplN), blocking formation of intersubunit bridge B8. Prevents association of the 30S and 50S ribosomal subunits and the formation of functional ribosomes, thus repressing translation.</text>
</comment>
<dbReference type="GO" id="GO:0005737">
    <property type="term" value="C:cytoplasm"/>
    <property type="evidence" value="ECO:0007669"/>
    <property type="project" value="UniProtKB-SubCell"/>
</dbReference>
<evidence type="ECO:0000256" key="1">
    <source>
        <dbReference type="ARBA" id="ARBA00010574"/>
    </source>
</evidence>
<dbReference type="GO" id="GO:0042256">
    <property type="term" value="P:cytosolic ribosome assembly"/>
    <property type="evidence" value="ECO:0007669"/>
    <property type="project" value="UniProtKB-UniRule"/>
</dbReference>
<dbReference type="PANTHER" id="PTHR21043:SF0">
    <property type="entry name" value="MITOCHONDRIAL ASSEMBLY OF RIBOSOMAL LARGE SUBUNIT PROTEIN 1"/>
    <property type="match status" value="1"/>
</dbReference>
<comment type="similarity">
    <text evidence="1 2">Belongs to the Iojap/RsfS family.</text>
</comment>
<dbReference type="Pfam" id="PF02410">
    <property type="entry name" value="RsfS"/>
    <property type="match status" value="1"/>
</dbReference>